<dbReference type="Gene3D" id="1.20.1260.10">
    <property type="match status" value="1"/>
</dbReference>
<dbReference type="SUPFAM" id="SSF47240">
    <property type="entry name" value="Ferritin-like"/>
    <property type="match status" value="1"/>
</dbReference>
<protein>
    <submittedName>
        <fullName evidence="1">Uncharacterized protein</fullName>
    </submittedName>
</protein>
<evidence type="ECO:0000313" key="2">
    <source>
        <dbReference type="Proteomes" id="UP000249799"/>
    </source>
</evidence>
<name>A0A2Z4FR26_9DELT</name>
<sequence>MNFAWKLAGASPLVTSAGVSSSGLILSSPIVGSPAVSASAGASAFSSAFSSLPFSSVSAFCSATPFSSGLLAFFSQPVAATSASSSVAINNWVFIGFLIGLKTRVENVISTRKLKWAHNVANVAKMSMPRPDYSVFDARHNCQAPAGGLASDGPTLFFSGVCPALESVRGSNPRADFRHSLIRTEPHIGEEIMAKQKSILIKWLRDAHAMEASAESMLNKQVSRVKGFPRLNQRFADHLEETRRHQSRLERCIDQLGGDTSMVKEMVGKFSGSMQAFATSGSDDDVVKAAISIYQYECLEVATYRALIAAADAYGQTEIALICKDILAEEEEMASWILDNISEITRTYLSKQGVGISPPAMPSSSDRRSPPPV</sequence>
<proteinExistence type="predicted"/>
<dbReference type="Pfam" id="PF05974">
    <property type="entry name" value="DUF892"/>
    <property type="match status" value="1"/>
</dbReference>
<dbReference type="Proteomes" id="UP000249799">
    <property type="component" value="Chromosome"/>
</dbReference>
<dbReference type="AlphaFoldDB" id="A0A2Z4FR26"/>
<organism evidence="1 2">
    <name type="scientific">Bradymonas sediminis</name>
    <dbReference type="NCBI Taxonomy" id="1548548"/>
    <lineage>
        <taxon>Bacteria</taxon>
        <taxon>Deltaproteobacteria</taxon>
        <taxon>Bradymonadales</taxon>
        <taxon>Bradymonadaceae</taxon>
        <taxon>Bradymonas</taxon>
    </lineage>
</organism>
<keyword evidence="2" id="KW-1185">Reference proteome</keyword>
<dbReference type="InterPro" id="IPR010287">
    <property type="entry name" value="DUF892_YciF-like"/>
</dbReference>
<dbReference type="InterPro" id="IPR012347">
    <property type="entry name" value="Ferritin-like"/>
</dbReference>
<dbReference type="OrthoDB" id="7273732at2"/>
<dbReference type="EMBL" id="CP030032">
    <property type="protein sequence ID" value="AWV91459.1"/>
    <property type="molecule type" value="Genomic_DNA"/>
</dbReference>
<reference evidence="1 2" key="1">
    <citation type="submission" date="2018-06" db="EMBL/GenBank/DDBJ databases">
        <title>Lujinxingia sediminis gen. nov. sp. nov., a new facultative anaerobic member of the class Deltaproteobacteria, and proposal of Lujinxingaceae fam. nov.</title>
        <authorList>
            <person name="Guo L.-Y."/>
            <person name="Li C.-M."/>
            <person name="Wang S."/>
            <person name="Du Z.-J."/>
        </authorList>
    </citation>
    <scope>NUCLEOTIDE SEQUENCE [LARGE SCALE GENOMIC DNA]</scope>
    <source>
        <strain evidence="1 2">FA350</strain>
    </source>
</reference>
<accession>A0A2Z4FR26</accession>
<dbReference type="KEGG" id="bsed:DN745_15185"/>
<dbReference type="CDD" id="cd00657">
    <property type="entry name" value="Ferritin_like"/>
    <property type="match status" value="1"/>
</dbReference>
<dbReference type="InterPro" id="IPR009078">
    <property type="entry name" value="Ferritin-like_SF"/>
</dbReference>
<gene>
    <name evidence="1" type="ORF">DN745_15185</name>
</gene>
<evidence type="ECO:0000313" key="1">
    <source>
        <dbReference type="EMBL" id="AWV91459.1"/>
    </source>
</evidence>